<dbReference type="PANTHER" id="PTHR30098">
    <property type="entry name" value="LEUCYL/PHENYLALANYL-TRNA--PROTEIN TRANSFERASE"/>
    <property type="match status" value="1"/>
</dbReference>
<dbReference type="AlphaFoldDB" id="A0A840A3I3"/>
<dbReference type="Proteomes" id="UP000530564">
    <property type="component" value="Unassembled WGS sequence"/>
</dbReference>
<evidence type="ECO:0000313" key="4">
    <source>
        <dbReference type="EMBL" id="MBB3891857.1"/>
    </source>
</evidence>
<keyword evidence="2" id="KW-0808">Transferase</keyword>
<evidence type="ECO:0000313" key="5">
    <source>
        <dbReference type="Proteomes" id="UP000530564"/>
    </source>
</evidence>
<protein>
    <recommendedName>
        <fullName evidence="6">Leucyl/phenylalanyl-tRNA--protein transferase</fullName>
    </recommendedName>
</protein>
<dbReference type="InterPro" id="IPR004616">
    <property type="entry name" value="Leu/Phe-tRNA_Trfase"/>
</dbReference>
<evidence type="ECO:0000256" key="1">
    <source>
        <dbReference type="ARBA" id="ARBA00022490"/>
    </source>
</evidence>
<keyword evidence="5" id="KW-1185">Reference proteome</keyword>
<dbReference type="PANTHER" id="PTHR30098:SF2">
    <property type="entry name" value="LEUCYL_PHENYLALANYL-TRNA--PROTEIN TRANSFERASE"/>
    <property type="match status" value="1"/>
</dbReference>
<reference evidence="4 5" key="1">
    <citation type="submission" date="2020-08" db="EMBL/GenBank/DDBJ databases">
        <title>Genomic Encyclopedia of Type Strains, Phase IV (KMG-IV): sequencing the most valuable type-strain genomes for metagenomic binning, comparative biology and taxonomic classification.</title>
        <authorList>
            <person name="Goeker M."/>
        </authorList>
    </citation>
    <scope>NUCLEOTIDE SEQUENCE [LARGE SCALE GENOMIC DNA]</scope>
    <source>
        <strain evidence="4 5">DSM 21793</strain>
    </source>
</reference>
<evidence type="ECO:0000256" key="3">
    <source>
        <dbReference type="ARBA" id="ARBA00023315"/>
    </source>
</evidence>
<evidence type="ECO:0000256" key="2">
    <source>
        <dbReference type="ARBA" id="ARBA00022679"/>
    </source>
</evidence>
<comment type="caution">
    <text evidence="4">The sequence shown here is derived from an EMBL/GenBank/DDBJ whole genome shotgun (WGS) entry which is preliminary data.</text>
</comment>
<keyword evidence="3" id="KW-0012">Acyltransferase</keyword>
<keyword evidence="1" id="KW-0963">Cytoplasm</keyword>
<dbReference type="GO" id="GO:0005737">
    <property type="term" value="C:cytoplasm"/>
    <property type="evidence" value="ECO:0007669"/>
    <property type="project" value="TreeGrafter"/>
</dbReference>
<dbReference type="Gene3D" id="3.40.630.70">
    <property type="entry name" value="Leucyl/phenylalanyl-tRNA-protein transferase, C-terminal domain"/>
    <property type="match status" value="1"/>
</dbReference>
<proteinExistence type="predicted"/>
<sequence>MILQNIRRPRLTDRGRTPSAIGFDRARRSRFSFPSGVIEEYPLREAGYLVGGLYGVSLGGVFFGESMFSRRNDASKVALVHLVSRLISDGFKLLDSQFMSSHMATFGAEEISRDEYHARLKTGLASAAELQPSAVGSGVAALEIIAGASRSSGEPALCPLVAGRQT</sequence>
<dbReference type="SUPFAM" id="SSF55729">
    <property type="entry name" value="Acyl-CoA N-acyltransferases (Nat)"/>
    <property type="match status" value="1"/>
</dbReference>
<dbReference type="GO" id="GO:0008914">
    <property type="term" value="F:leucyl-tRNA--protein transferase activity"/>
    <property type="evidence" value="ECO:0007669"/>
    <property type="project" value="InterPro"/>
</dbReference>
<evidence type="ECO:0008006" key="6">
    <source>
        <dbReference type="Google" id="ProtNLM"/>
    </source>
</evidence>
<dbReference type="InterPro" id="IPR042203">
    <property type="entry name" value="Leu/Phe-tRNA_Trfase_C"/>
</dbReference>
<gene>
    <name evidence="4" type="ORF">GGQ61_002585</name>
</gene>
<dbReference type="GO" id="GO:0030163">
    <property type="term" value="P:protein catabolic process"/>
    <property type="evidence" value="ECO:0007669"/>
    <property type="project" value="InterPro"/>
</dbReference>
<dbReference type="RefSeq" id="WP_246370826.1">
    <property type="nucleotide sequence ID" value="NZ_JACIDK010000003.1"/>
</dbReference>
<dbReference type="Pfam" id="PF03588">
    <property type="entry name" value="Leu_Phe_trans"/>
    <property type="match status" value="1"/>
</dbReference>
<dbReference type="InterPro" id="IPR016181">
    <property type="entry name" value="Acyl_CoA_acyltransferase"/>
</dbReference>
<name>A0A840A3I3_9CAUL</name>
<accession>A0A840A3I3</accession>
<dbReference type="EMBL" id="JACIDK010000003">
    <property type="protein sequence ID" value="MBB3891857.1"/>
    <property type="molecule type" value="Genomic_DNA"/>
</dbReference>
<organism evidence="4 5">
    <name type="scientific">Phenylobacterium haematophilum</name>
    <dbReference type="NCBI Taxonomy" id="98513"/>
    <lineage>
        <taxon>Bacteria</taxon>
        <taxon>Pseudomonadati</taxon>
        <taxon>Pseudomonadota</taxon>
        <taxon>Alphaproteobacteria</taxon>
        <taxon>Caulobacterales</taxon>
        <taxon>Caulobacteraceae</taxon>
        <taxon>Phenylobacterium</taxon>
    </lineage>
</organism>